<dbReference type="CDD" id="cd04190">
    <property type="entry name" value="Chitin_synth_C"/>
    <property type="match status" value="1"/>
</dbReference>
<dbReference type="Pfam" id="PF08766">
    <property type="entry name" value="DEK_C"/>
    <property type="match status" value="1"/>
</dbReference>
<dbReference type="GO" id="GO:0003779">
    <property type="term" value="F:actin binding"/>
    <property type="evidence" value="ECO:0007669"/>
    <property type="project" value="UniProtKB-KW"/>
</dbReference>
<dbReference type="PANTHER" id="PTHR22914">
    <property type="entry name" value="CHITIN SYNTHASE"/>
    <property type="match status" value="1"/>
</dbReference>
<dbReference type="InterPro" id="IPR001609">
    <property type="entry name" value="Myosin_head_motor_dom-like"/>
</dbReference>
<dbReference type="InterPro" id="IPR036400">
    <property type="entry name" value="Cyt_B5-like_heme/steroid_sf"/>
</dbReference>
<dbReference type="Gene3D" id="3.40.850.10">
    <property type="entry name" value="Kinesin motor domain"/>
    <property type="match status" value="1"/>
</dbReference>
<evidence type="ECO:0000256" key="5">
    <source>
        <dbReference type="ARBA" id="ARBA00022679"/>
    </source>
</evidence>
<evidence type="ECO:0000256" key="1">
    <source>
        <dbReference type="ARBA" id="ARBA00004651"/>
    </source>
</evidence>
<evidence type="ECO:0000256" key="2">
    <source>
        <dbReference type="ARBA" id="ARBA00012543"/>
    </source>
</evidence>
<keyword evidence="8 12" id="KW-0518">Myosin</keyword>
<dbReference type="PROSITE" id="PS51456">
    <property type="entry name" value="MYOSIN_MOTOR"/>
    <property type="match status" value="1"/>
</dbReference>
<reference evidence="17" key="1">
    <citation type="submission" date="2022-07" db="EMBL/GenBank/DDBJ databases">
        <title>Phylogenomic reconstructions and comparative analyses of Kickxellomycotina fungi.</title>
        <authorList>
            <person name="Reynolds N.K."/>
            <person name="Stajich J.E."/>
            <person name="Barry K."/>
            <person name="Grigoriev I.V."/>
            <person name="Crous P."/>
            <person name="Smith M.E."/>
        </authorList>
    </citation>
    <scope>NUCLEOTIDE SEQUENCE</scope>
    <source>
        <strain evidence="17">NBRC 100468</strain>
    </source>
</reference>
<accession>A0A9W7ZVL0</accession>
<keyword evidence="11" id="KW-0325">Glycoprotein</keyword>
<evidence type="ECO:0000256" key="14">
    <source>
        <dbReference type="SAM" id="Phobius"/>
    </source>
</evidence>
<evidence type="ECO:0000256" key="4">
    <source>
        <dbReference type="ARBA" id="ARBA00022676"/>
    </source>
</evidence>
<gene>
    <name evidence="17" type="ORF">H4219_003171</name>
</gene>
<keyword evidence="12" id="KW-0009">Actin-binding</keyword>
<dbReference type="SUPFAM" id="SSF55856">
    <property type="entry name" value="Cytochrome b5-like heme/steroid binding domain"/>
    <property type="match status" value="1"/>
</dbReference>
<feature type="compositionally biased region" description="Polar residues" evidence="13">
    <location>
        <begin position="2183"/>
        <end position="2197"/>
    </location>
</feature>
<evidence type="ECO:0000256" key="9">
    <source>
        <dbReference type="ARBA" id="ARBA00023136"/>
    </source>
</evidence>
<evidence type="ECO:0000256" key="12">
    <source>
        <dbReference type="PROSITE-ProRule" id="PRU00782"/>
    </source>
</evidence>
<feature type="region of interest" description="Disordered" evidence="13">
    <location>
        <begin position="2317"/>
        <end position="2336"/>
    </location>
</feature>
<feature type="transmembrane region" description="Helical" evidence="14">
    <location>
        <begin position="1959"/>
        <end position="1986"/>
    </location>
</feature>
<feature type="compositionally biased region" description="Basic and acidic residues" evidence="13">
    <location>
        <begin position="40"/>
        <end position="49"/>
    </location>
</feature>
<feature type="region of interest" description="Disordered" evidence="13">
    <location>
        <begin position="2347"/>
        <end position="2391"/>
    </location>
</feature>
<feature type="region of interest" description="Disordered" evidence="13">
    <location>
        <begin position="2162"/>
        <end position="2218"/>
    </location>
</feature>
<feature type="compositionally biased region" description="Basic and acidic residues" evidence="13">
    <location>
        <begin position="2363"/>
        <end position="2377"/>
    </location>
</feature>
<dbReference type="PANTHER" id="PTHR22914:SF13">
    <property type="entry name" value="CHITIN SYNTHASE"/>
    <property type="match status" value="1"/>
</dbReference>
<proteinExistence type="inferred from homology"/>
<feature type="compositionally biased region" description="Basic and acidic residues" evidence="13">
    <location>
        <begin position="1061"/>
        <end position="1082"/>
    </location>
</feature>
<evidence type="ECO:0000256" key="3">
    <source>
        <dbReference type="ARBA" id="ARBA00022475"/>
    </source>
</evidence>
<feature type="compositionally biased region" description="Basic and acidic residues" evidence="13">
    <location>
        <begin position="1113"/>
        <end position="1124"/>
    </location>
</feature>
<evidence type="ECO:0000256" key="11">
    <source>
        <dbReference type="ARBA" id="ARBA00023180"/>
    </source>
</evidence>
<dbReference type="Pfam" id="PF03142">
    <property type="entry name" value="Chitin_synth_2"/>
    <property type="match status" value="1"/>
</dbReference>
<feature type="region of interest" description="Disordered" evidence="13">
    <location>
        <begin position="987"/>
        <end position="1160"/>
    </location>
</feature>
<dbReference type="SUPFAM" id="SSF52540">
    <property type="entry name" value="P-loop containing nucleoside triphosphate hydrolases"/>
    <property type="match status" value="1"/>
</dbReference>
<dbReference type="SUPFAM" id="SSF109715">
    <property type="entry name" value="DEK C-terminal domain"/>
    <property type="match status" value="1"/>
</dbReference>
<dbReference type="Gene3D" id="1.10.10.60">
    <property type="entry name" value="Homeodomain-like"/>
    <property type="match status" value="1"/>
</dbReference>
<keyword evidence="10 12" id="KW-0505">Motor protein</keyword>
<feature type="transmembrane region" description="Helical" evidence="14">
    <location>
        <begin position="1304"/>
        <end position="1326"/>
    </location>
</feature>
<keyword evidence="5" id="KW-0808">Transferase</keyword>
<feature type="region of interest" description="Disordered" evidence="13">
    <location>
        <begin position="752"/>
        <end position="780"/>
    </location>
</feature>
<dbReference type="GO" id="GO:0016459">
    <property type="term" value="C:myosin complex"/>
    <property type="evidence" value="ECO:0007669"/>
    <property type="project" value="UniProtKB-KW"/>
</dbReference>
<dbReference type="Gene3D" id="1.20.58.530">
    <property type="match status" value="1"/>
</dbReference>
<comment type="caution">
    <text evidence="12">Lacks conserved residue(s) required for the propagation of feature annotation.</text>
</comment>
<dbReference type="GO" id="GO:0003774">
    <property type="term" value="F:cytoskeletal motor activity"/>
    <property type="evidence" value="ECO:0007669"/>
    <property type="project" value="UniProtKB-UniRule"/>
</dbReference>
<evidence type="ECO:0000313" key="17">
    <source>
        <dbReference type="EMBL" id="KAJ1917489.1"/>
    </source>
</evidence>
<dbReference type="EMBL" id="JANBPU010000070">
    <property type="protein sequence ID" value="KAJ1917489.1"/>
    <property type="molecule type" value="Genomic_DNA"/>
</dbReference>
<evidence type="ECO:0000256" key="10">
    <source>
        <dbReference type="ARBA" id="ARBA00023175"/>
    </source>
</evidence>
<name>A0A9W7ZVL0_9FUNG</name>
<keyword evidence="7 14" id="KW-1133">Transmembrane helix</keyword>
<feature type="compositionally biased region" description="Polar residues" evidence="13">
    <location>
        <begin position="2208"/>
        <end position="2217"/>
    </location>
</feature>
<feature type="compositionally biased region" description="Polar residues" evidence="13">
    <location>
        <begin position="2353"/>
        <end position="2362"/>
    </location>
</feature>
<feature type="region of interest" description="Disordered" evidence="13">
    <location>
        <begin position="2231"/>
        <end position="2254"/>
    </location>
</feature>
<keyword evidence="6 14" id="KW-0812">Transmembrane</keyword>
<comment type="caution">
    <text evidence="17">The sequence shown here is derived from an EMBL/GenBank/DDBJ whole genome shotgun (WGS) entry which is preliminary data.</text>
</comment>
<dbReference type="GO" id="GO:0004100">
    <property type="term" value="F:chitin synthase activity"/>
    <property type="evidence" value="ECO:0007669"/>
    <property type="project" value="UniProtKB-EC"/>
</dbReference>
<feature type="region of interest" description="Disordered" evidence="13">
    <location>
        <begin position="1187"/>
        <end position="1248"/>
    </location>
</feature>
<dbReference type="InterPro" id="IPR027417">
    <property type="entry name" value="P-loop_NTPase"/>
</dbReference>
<comment type="similarity">
    <text evidence="12">Belongs to the TRAFAC class myosin-kinesin ATPase superfamily. Myosin family.</text>
</comment>
<evidence type="ECO:0000259" key="16">
    <source>
        <dbReference type="PROSITE" id="PS51998"/>
    </source>
</evidence>
<dbReference type="Pfam" id="PF00063">
    <property type="entry name" value="Myosin_head"/>
    <property type="match status" value="1"/>
</dbReference>
<dbReference type="Gene3D" id="1.10.10.820">
    <property type="match status" value="1"/>
</dbReference>
<keyword evidence="3" id="KW-1003">Cell membrane</keyword>
<feature type="compositionally biased region" description="Polar residues" evidence="13">
    <location>
        <begin position="1191"/>
        <end position="1201"/>
    </location>
</feature>
<keyword evidence="18" id="KW-1185">Reference proteome</keyword>
<dbReference type="GO" id="GO:0005524">
    <property type="term" value="F:ATP binding"/>
    <property type="evidence" value="ECO:0007669"/>
    <property type="project" value="UniProtKB-UniRule"/>
</dbReference>
<dbReference type="Gene3D" id="1.20.120.720">
    <property type="entry name" value="Myosin VI head, motor domain, U50 subdomain"/>
    <property type="match status" value="1"/>
</dbReference>
<feature type="region of interest" description="Disordered" evidence="13">
    <location>
        <begin position="16"/>
        <end position="115"/>
    </location>
</feature>
<evidence type="ECO:0000256" key="7">
    <source>
        <dbReference type="ARBA" id="ARBA00022989"/>
    </source>
</evidence>
<dbReference type="SMART" id="SM00242">
    <property type="entry name" value="MYSc"/>
    <property type="match status" value="1"/>
</dbReference>
<dbReference type="InterPro" id="IPR036961">
    <property type="entry name" value="Kinesin_motor_dom_sf"/>
</dbReference>
<evidence type="ECO:0000256" key="8">
    <source>
        <dbReference type="ARBA" id="ARBA00023123"/>
    </source>
</evidence>
<feature type="compositionally biased region" description="Basic residues" evidence="13">
    <location>
        <begin position="1086"/>
        <end position="1096"/>
    </location>
</feature>
<dbReference type="GO" id="GO:0006031">
    <property type="term" value="P:chitin biosynthetic process"/>
    <property type="evidence" value="ECO:0007669"/>
    <property type="project" value="TreeGrafter"/>
</dbReference>
<evidence type="ECO:0000313" key="18">
    <source>
        <dbReference type="Proteomes" id="UP001150538"/>
    </source>
</evidence>
<feature type="compositionally biased region" description="Basic and acidic residues" evidence="13">
    <location>
        <begin position="1008"/>
        <end position="1022"/>
    </location>
</feature>
<feature type="compositionally biased region" description="Low complexity" evidence="13">
    <location>
        <begin position="987"/>
        <end position="1002"/>
    </location>
</feature>
<evidence type="ECO:0000259" key="15">
    <source>
        <dbReference type="PROSITE" id="PS51456"/>
    </source>
</evidence>
<dbReference type="EC" id="2.4.1.16" evidence="2"/>
<dbReference type="GO" id="GO:0030428">
    <property type="term" value="C:cell septum"/>
    <property type="evidence" value="ECO:0007669"/>
    <property type="project" value="TreeGrafter"/>
</dbReference>
<keyword evidence="4" id="KW-0328">Glycosyltransferase</keyword>
<protein>
    <recommendedName>
        <fullName evidence="2">chitin synthase</fullName>
        <ecNumber evidence="2">2.4.1.16</ecNumber>
    </recommendedName>
</protein>
<feature type="compositionally biased region" description="Acidic residues" evidence="13">
    <location>
        <begin position="1046"/>
        <end position="1057"/>
    </location>
</feature>
<dbReference type="InterPro" id="IPR029044">
    <property type="entry name" value="Nucleotide-diphossugar_trans"/>
</dbReference>
<sequence length="2471" mass="278864">MGDFFIDKEFDHGEESFLKSMGLDKGQTPNQSSNPYNDQSQRDRSDPEKVQQPSKDPSGSVEVSINDKQQTCFSISRHLEVDNEEREEDEKPASSFAESEEVQLEPAQPSPEPSKVEEMLYNFPFGVSELDSDISDVSISGAIAKCFESKQPYFRIRTSNLIACFSTEMLCNTKLYSITARREYVDKCCRNFEDKKQTRDGLLPHINELVTDAYTHLRSGLAGSGKTTTFNHIMSQIRMLTLNSSKGPSRSQTQLSHLPVIQSTLLEAFTFGSISSSRAGNWIEFHFDQSGQLTGAKLLVFSLDRFRVTDRGSGEANFNIFYDIARGASNAELQYLKLGRSIDKWTYLRYTNPTKQLLEAPSESKGKIAQKGPLLREREAFVQFQNALEVCGIKASVQDKIFRIFAAILHLGNVEFEDMATQGGAATVKDTESFLQAARLLGISTQGLESVLVQRMAWVGPDLCMVLLNSWGARRQRDLLSRCLYHLIVYWIIDHINQQLAHSKGNCVNHISVLDMYGFQRPYLKAETKAFTSKPPKGQQQSMLASFSYLCTSAANEFLQSHITGINIDNKSGILRDLEKDMVYPPNSGTTQFQQTILSSTLVCGSPLDDMYDYSLIATMEKYTLIHAEDAKDARLLENIYRQHSRHDKFVISKKGPTKHKSDWGYGSFGINHYAGHIAYSIDNMADFNGESAGLPPDFTTLFHNNCQDKFVRKLWHTSSLSPSKIQPKRFSSAKDEFSSILQLSIHNRPSLHPTVRNKADSPIPLDPSKTTKRGRRAVYEKHEEKVVEDVCYKPFNTGYSEDITYYADHTGIPKTEPLSHLGEISNTMQQLLKAAENTKMWFIHHICPADPLTASASVTKPDIEFITHQVEAFGISKICKKFQPFEYTVFYKFADFIDRYYRTYKPAIENTDNSSNGSDGSGGGKETFYDINPLPRLNHIFDTNSWVEGVDYKMGRYGVYLVESAWRSLEVAYHCHMQRVLPTRKSVNGKLKSLKLSNKKPSNNDRSNGDSKNRDLNRDDSNSSSGSVEVSVKHRTSKNEKDSGHDDDEQGIDEGFDGVIDPKKVGAKADDRDTAKPERNFGTKSKYKLNRKSKALSKSGSRIQSFRGKHGVKPEPENHHDTAEVPSESDGLEQGEQHESDVSSPNSQDGNPNDSDQASFIPFVAVSVGDAGDEFNDGDVIFPKPVHVDSCQSNSGNAGSRSGDGSRPDATGGANSHGDDGQGGGSDNDEAPSEKKQGESSFFKASSHRKIETMTEIETTKSRQWWVRISKALTFYAPDFMLKYIGRMHRPDVRMAWREKVSICILIAFLWAGMLFLIVGIGLILCPKMHIYTADEVAQGNDISNALISMRGKVYDISTFVHQKHGKSVGGVPLREMMLFAGKEVNATFPIPIRAACPHLITKEDDPDFLMYLKVDPIEEMTLPFIHRPRILPNSRELAHDSFYFRYVVPKLKRMEKGDVVWDPRVIRNYHQEQGQYWRIINDEVFNLTPYFESRDALENENYPQWRYLDKNVEELFIENGERLTDVSKYWDALPISKRRRMLNYQCMKRLFYVGKVDVRHSLRCLFPNYLLLAAACLLMLVIFVKFLASLQFTRRRTPAEHQRFVVCLVPCYTEDEDSLMKTINALTRTTYSDSHKLLFIVCDGNIIGSGNETSTPQIVLDILGCDPKLDPPSYTYLAIGEGSYRHNMAKVYSGLYEHQGHIVPYIVVVKVGNESEVAKPGNRGKRDSQMLLLNFLSRVHFEAPMTELDLEIYHQLNDIIGISPRLHEFIMMVDADTQVEKESLSRLLAAMVKDSNVIGVCGETMLFNENNSWTTMIQVYEYFISHHMAKAFESLFGSVTCLPGCFSMYRIYSTKGAPLIISKKVIAEYAENHVDTLHKKNLLSLGEDRYLTTLMMKHFPKLKLTFASDALCQTTAPDKWQILLSQRRRWINSTIHNLFELLFLPNMCGSCCFSMRFVVFIDLFGTLTMPVVLVYLLYLVYLAVAQTSEVGYISLVLIGAVYGLQALIFILKRQWQHIGWMVIYFLAYPLWSFILPIYSFWHFDDFTWGNTRIVIGEDGKRQIYVSSDKEFDPSQVVMKTWADHVKEMYEKRWANRQNGIVGTQHVAPMPPLLDIDGSVNPCYTDIDPTTQWAGEGDANIYQQQGMLSPYNSHIPEMYHPHHHPVGLPSAPPTIHPKDSVSQRGNDSQSEFQSEVENMPSPRHYDNNANGSTNRPLSRHVAGVYTRSFESANHSGNRPGSRHSKNLSINNPLIPTAWPQSKIQLNYNNDSSHLSPALWQNNILSMPEHTDAMMYQGNGGSNLVAYPFTGGNNSSHNPSFASGGGRPGSASSSKFLSTQSIIERLGIKSRQQDSSSNVGSSRNDKSNNNDERDGRSASKKSGLVNTPNIMASNNTSVVNVDSAFSQRQHCELPSDSALKTEIMSILTVADLRTMTKKQVRLLLNQKFGVDLTEKRAWINQTIQDLLTQQQ</sequence>
<evidence type="ECO:0000256" key="6">
    <source>
        <dbReference type="ARBA" id="ARBA00022692"/>
    </source>
</evidence>
<organism evidence="17 18">
    <name type="scientific">Mycoemilia scoparia</name>
    <dbReference type="NCBI Taxonomy" id="417184"/>
    <lineage>
        <taxon>Eukaryota</taxon>
        <taxon>Fungi</taxon>
        <taxon>Fungi incertae sedis</taxon>
        <taxon>Zoopagomycota</taxon>
        <taxon>Kickxellomycotina</taxon>
        <taxon>Kickxellomycetes</taxon>
        <taxon>Kickxellales</taxon>
        <taxon>Kickxellaceae</taxon>
        <taxon>Mycoemilia</taxon>
    </lineage>
</organism>
<dbReference type="InterPro" id="IPR014876">
    <property type="entry name" value="DEK_C"/>
</dbReference>
<feature type="compositionally biased region" description="Polar residues" evidence="13">
    <location>
        <begin position="51"/>
        <end position="74"/>
    </location>
</feature>
<dbReference type="GO" id="GO:0031505">
    <property type="term" value="P:fungal-type cell wall organization"/>
    <property type="evidence" value="ECO:0007669"/>
    <property type="project" value="TreeGrafter"/>
</dbReference>
<feature type="binding site" evidence="12">
    <location>
        <begin position="220"/>
        <end position="227"/>
    </location>
    <ligand>
        <name>ATP</name>
        <dbReference type="ChEBI" id="CHEBI:30616"/>
    </ligand>
</feature>
<feature type="domain" description="DEK-C" evidence="16">
    <location>
        <begin position="2413"/>
        <end position="2468"/>
    </location>
</feature>
<dbReference type="SUPFAM" id="SSF53448">
    <property type="entry name" value="Nucleotide-diphospho-sugar transferases"/>
    <property type="match status" value="1"/>
</dbReference>
<dbReference type="Gene3D" id="3.10.120.10">
    <property type="entry name" value="Cytochrome b5-like heme/steroid binding domain"/>
    <property type="match status" value="1"/>
</dbReference>
<dbReference type="PROSITE" id="PS51998">
    <property type="entry name" value="DEK_C"/>
    <property type="match status" value="1"/>
</dbReference>
<feature type="compositionally biased region" description="Polar residues" evidence="13">
    <location>
        <begin position="27"/>
        <end position="39"/>
    </location>
</feature>
<feature type="domain" description="Myosin motor" evidence="15">
    <location>
        <begin position="195"/>
        <end position="520"/>
    </location>
</feature>
<dbReference type="OrthoDB" id="370884at2759"/>
<keyword evidence="12" id="KW-0067">ATP-binding</keyword>
<feature type="transmembrane region" description="Helical" evidence="14">
    <location>
        <begin position="2020"/>
        <end position="2043"/>
    </location>
</feature>
<evidence type="ECO:0000256" key="13">
    <source>
        <dbReference type="SAM" id="MobiDB-lite"/>
    </source>
</evidence>
<comment type="subcellular location">
    <subcellularLocation>
        <location evidence="1">Cell membrane</location>
        <topology evidence="1">Multi-pass membrane protein</topology>
    </subcellularLocation>
</comment>
<dbReference type="GO" id="GO:0005886">
    <property type="term" value="C:plasma membrane"/>
    <property type="evidence" value="ECO:0007669"/>
    <property type="project" value="UniProtKB-SubCell"/>
</dbReference>
<feature type="transmembrane region" description="Helical" evidence="14">
    <location>
        <begin position="1571"/>
        <end position="1590"/>
    </location>
</feature>
<dbReference type="InterPro" id="IPR004835">
    <property type="entry name" value="Chitin_synth"/>
</dbReference>
<feature type="compositionally biased region" description="Polar residues" evidence="13">
    <location>
        <begin position="1143"/>
        <end position="1159"/>
    </location>
</feature>
<dbReference type="Proteomes" id="UP001150538">
    <property type="component" value="Unassembled WGS sequence"/>
</dbReference>
<keyword evidence="9 14" id="KW-0472">Membrane</keyword>
<feature type="transmembrane region" description="Helical" evidence="14">
    <location>
        <begin position="1992"/>
        <end position="2013"/>
    </location>
</feature>
<dbReference type="Gene3D" id="3.90.550.10">
    <property type="entry name" value="Spore Coat Polysaccharide Biosynthesis Protein SpsA, Chain A"/>
    <property type="match status" value="1"/>
</dbReference>
<keyword evidence="12" id="KW-0547">Nucleotide-binding</keyword>